<gene>
    <name evidence="12" type="ORF">DSTB1V02_LOCUS466</name>
</gene>
<evidence type="ECO:0000256" key="1">
    <source>
        <dbReference type="ARBA" id="ARBA00004141"/>
    </source>
</evidence>
<evidence type="ECO:0000256" key="5">
    <source>
        <dbReference type="ARBA" id="ARBA00022989"/>
    </source>
</evidence>
<dbReference type="PANTHER" id="PTHR46953">
    <property type="entry name" value="G-PROTEIN COUPLED RECEPTOR MTH-LIKE 1-RELATED"/>
    <property type="match status" value="1"/>
</dbReference>
<keyword evidence="13" id="KW-1185">Reference proteome</keyword>
<evidence type="ECO:0000256" key="6">
    <source>
        <dbReference type="ARBA" id="ARBA00023040"/>
    </source>
</evidence>
<evidence type="ECO:0000313" key="12">
    <source>
        <dbReference type="EMBL" id="CAD7240442.1"/>
    </source>
</evidence>
<comment type="similarity">
    <text evidence="2">Belongs to the G-protein coupled receptor 2 family. Mth subfamily.</text>
</comment>
<feature type="compositionally biased region" description="Polar residues" evidence="8">
    <location>
        <begin position="655"/>
        <end position="665"/>
    </location>
</feature>
<dbReference type="GO" id="GO:0004930">
    <property type="term" value="F:G protein-coupled receptor activity"/>
    <property type="evidence" value="ECO:0007669"/>
    <property type="project" value="UniProtKB-KW"/>
</dbReference>
<keyword evidence="3 9" id="KW-0812">Transmembrane</keyword>
<keyword evidence="6" id="KW-0297">G-protein coupled receptor</keyword>
<feature type="compositionally biased region" description="Polar residues" evidence="8">
    <location>
        <begin position="682"/>
        <end position="695"/>
    </location>
</feature>
<feature type="chain" id="PRO_5036402683" description="G-protein coupled receptors family 2 profile 2 domain-containing protein" evidence="10">
    <location>
        <begin position="26"/>
        <end position="695"/>
    </location>
</feature>
<dbReference type="AlphaFoldDB" id="A0A7R8ZZN4"/>
<dbReference type="CDD" id="cd15039">
    <property type="entry name" value="7tmB3_Methuselah-like"/>
    <property type="match status" value="1"/>
</dbReference>
<evidence type="ECO:0000256" key="8">
    <source>
        <dbReference type="SAM" id="MobiDB-lite"/>
    </source>
</evidence>
<keyword evidence="5 9" id="KW-1133">Transmembrane helix</keyword>
<sequence length="695" mass="78804">MMYYVLRVVFHFLVTLPGNWVRSESQKCCPGQDQYGVYDRETGVTKCHVRTTNETIGPPLLPDCEAEVKLVLDQPDPSLLANTPHCHDEFLEGNATFVKAFLLCHAQPDIDPTPVQSQEGINIIIRKCCPLEEGYDLHQQKCVPRPFSWSLPVLNPETMEIRNLSSDQFQIKIDDLSSISCTKDMLLPKKDPRETYNVLYDTGHLYLPASKVTYSPEEFCLDHGRLENGSWIDLARICDRKEKILKECKGKVCVQKCCVETDILNASKEATHPCGPADRLWDSKKHFHPHPPAEVHVITNFPICPGMTEGGILLRPTTNDTFYVTSTGVLMVEKYKAFHVPGYCIDDMMTSNETFEPVAVICYPEASPGKELVYKIYSALLVVSTVFLFITFLLHLILPERKSLHGKTILCYVGCLLVASIALSIARFGTEKDIPDSLCLIAVFTIFYFYLSTFFWLNIISFDIWYSLSELRERIHDQGHEKKVLIRYSLYAFGVPMCIVAIACIVEHAPNIPTSIIKPGINPQIRCWLHGNVHARDTAQLHRSRCQTQKQKFLVYIKLFGVMGLSWVTEVISYFIKEPAVVFMFTDIINILQGFFIFLIFVCKKKTIRYLKRKVHKWFSRHDSMSTSPGSNSGSRGSNQQSIPSSTPDAKIPNTEMNYFNSAFDNSEIPESCPKTTDRSDSTVTKSTDISDTST</sequence>
<dbReference type="Gene3D" id="1.20.1070.10">
    <property type="entry name" value="Rhodopsin 7-helix transmembrane proteins"/>
    <property type="match status" value="2"/>
</dbReference>
<evidence type="ECO:0000256" key="7">
    <source>
        <dbReference type="ARBA" id="ARBA00023136"/>
    </source>
</evidence>
<dbReference type="GO" id="GO:0016020">
    <property type="term" value="C:membrane"/>
    <property type="evidence" value="ECO:0007669"/>
    <property type="project" value="UniProtKB-SubCell"/>
</dbReference>
<feature type="transmembrane region" description="Helical" evidence="9">
    <location>
        <begin position="553"/>
        <end position="576"/>
    </location>
</feature>
<evidence type="ECO:0000256" key="9">
    <source>
        <dbReference type="SAM" id="Phobius"/>
    </source>
</evidence>
<proteinExistence type="inferred from homology"/>
<feature type="transmembrane region" description="Helical" evidence="9">
    <location>
        <begin position="582"/>
        <end position="603"/>
    </location>
</feature>
<keyword evidence="6" id="KW-0675">Receptor</keyword>
<feature type="transmembrane region" description="Helical" evidence="9">
    <location>
        <begin position="409"/>
        <end position="428"/>
    </location>
</feature>
<dbReference type="EMBL" id="CAJPEV010000033">
    <property type="protein sequence ID" value="CAG0879165.1"/>
    <property type="molecule type" value="Genomic_DNA"/>
</dbReference>
<evidence type="ECO:0000256" key="10">
    <source>
        <dbReference type="SAM" id="SignalP"/>
    </source>
</evidence>
<evidence type="ECO:0000256" key="3">
    <source>
        <dbReference type="ARBA" id="ARBA00022692"/>
    </source>
</evidence>
<dbReference type="OrthoDB" id="6134459at2759"/>
<organism evidence="12">
    <name type="scientific">Darwinula stevensoni</name>
    <dbReference type="NCBI Taxonomy" id="69355"/>
    <lineage>
        <taxon>Eukaryota</taxon>
        <taxon>Metazoa</taxon>
        <taxon>Ecdysozoa</taxon>
        <taxon>Arthropoda</taxon>
        <taxon>Crustacea</taxon>
        <taxon>Oligostraca</taxon>
        <taxon>Ostracoda</taxon>
        <taxon>Podocopa</taxon>
        <taxon>Podocopida</taxon>
        <taxon>Darwinulocopina</taxon>
        <taxon>Darwinuloidea</taxon>
        <taxon>Darwinulidae</taxon>
        <taxon>Darwinula</taxon>
    </lineage>
</organism>
<feature type="region of interest" description="Disordered" evidence="8">
    <location>
        <begin position="622"/>
        <end position="695"/>
    </location>
</feature>
<dbReference type="PROSITE" id="PS50261">
    <property type="entry name" value="G_PROTEIN_RECEP_F2_4"/>
    <property type="match status" value="1"/>
</dbReference>
<feature type="compositionally biased region" description="Low complexity" evidence="8">
    <location>
        <begin position="625"/>
        <end position="642"/>
    </location>
</feature>
<dbReference type="SUPFAM" id="SSF63877">
    <property type="entry name" value="Methuselah ectodomain"/>
    <property type="match status" value="1"/>
</dbReference>
<dbReference type="InterPro" id="IPR000832">
    <property type="entry name" value="GPCR_2_secretin-like"/>
</dbReference>
<reference evidence="12" key="1">
    <citation type="submission" date="2020-11" db="EMBL/GenBank/DDBJ databases">
        <authorList>
            <person name="Tran Van P."/>
        </authorList>
    </citation>
    <scope>NUCLEOTIDE SEQUENCE</scope>
</reference>
<evidence type="ECO:0000256" key="2">
    <source>
        <dbReference type="ARBA" id="ARBA00008979"/>
    </source>
</evidence>
<dbReference type="PANTHER" id="PTHR46953:SF1">
    <property type="entry name" value="G-PROTEIN COUPLED RECEPTOR MTH-LIKE 1-RELATED"/>
    <property type="match status" value="1"/>
</dbReference>
<comment type="subcellular location">
    <subcellularLocation>
        <location evidence="1">Membrane</location>
        <topology evidence="1">Multi-pass membrane protein</topology>
    </subcellularLocation>
</comment>
<dbReference type="InterPro" id="IPR052808">
    <property type="entry name" value="GPCR_Mth-like"/>
</dbReference>
<evidence type="ECO:0000256" key="4">
    <source>
        <dbReference type="ARBA" id="ARBA00022729"/>
    </source>
</evidence>
<dbReference type="InterPro" id="IPR023311">
    <property type="entry name" value="Methusela_ecto_dom_2"/>
</dbReference>
<name>A0A7R8ZZN4_9CRUS</name>
<accession>A0A7R8ZZN4</accession>
<evidence type="ECO:0000259" key="11">
    <source>
        <dbReference type="PROSITE" id="PS50261"/>
    </source>
</evidence>
<protein>
    <recommendedName>
        <fullName evidence="11">G-protein coupled receptors family 2 profile 2 domain-containing protein</fullName>
    </recommendedName>
</protein>
<evidence type="ECO:0000313" key="13">
    <source>
        <dbReference type="Proteomes" id="UP000677054"/>
    </source>
</evidence>
<feature type="domain" description="G-protein coupled receptors family 2 profile 2" evidence="11">
    <location>
        <begin position="373"/>
        <end position="529"/>
    </location>
</feature>
<feature type="signal peptide" evidence="10">
    <location>
        <begin position="1"/>
        <end position="25"/>
    </location>
</feature>
<keyword evidence="6" id="KW-0807">Transducer</keyword>
<feature type="transmembrane region" description="Helical" evidence="9">
    <location>
        <begin position="440"/>
        <end position="466"/>
    </location>
</feature>
<dbReference type="InterPro" id="IPR036272">
    <property type="entry name" value="Methuselah_N_sf"/>
</dbReference>
<keyword evidence="7 9" id="KW-0472">Membrane</keyword>
<dbReference type="Gene3D" id="2.170.180.11">
    <property type="entry name" value="Methuselah ectodomain, domain 2"/>
    <property type="match status" value="1"/>
</dbReference>
<feature type="transmembrane region" description="Helical" evidence="9">
    <location>
        <begin position="376"/>
        <end position="397"/>
    </location>
</feature>
<dbReference type="Proteomes" id="UP000677054">
    <property type="component" value="Unassembled WGS sequence"/>
</dbReference>
<dbReference type="InterPro" id="IPR017981">
    <property type="entry name" value="GPCR_2-like_7TM"/>
</dbReference>
<dbReference type="EMBL" id="LR899550">
    <property type="protein sequence ID" value="CAD7240442.1"/>
    <property type="molecule type" value="Genomic_DNA"/>
</dbReference>
<keyword evidence="4 10" id="KW-0732">Signal</keyword>
<dbReference type="GO" id="GO:0007166">
    <property type="term" value="P:cell surface receptor signaling pathway"/>
    <property type="evidence" value="ECO:0007669"/>
    <property type="project" value="InterPro"/>
</dbReference>
<dbReference type="Pfam" id="PF00002">
    <property type="entry name" value="7tm_2"/>
    <property type="match status" value="1"/>
</dbReference>